<proteinExistence type="predicted"/>
<sequence>MQSLQGLVLEITNDQLSVYQFNIRNNAASLPCGLSFL</sequence>
<reference evidence="1" key="1">
    <citation type="submission" date="2014-09" db="EMBL/GenBank/DDBJ databases">
        <authorList>
            <person name="Magalhaes I.L.F."/>
            <person name="Oliveira U."/>
            <person name="Santos F.R."/>
            <person name="Vidigal T.H.D.A."/>
            <person name="Brescovit A.D."/>
            <person name="Santos A.J."/>
        </authorList>
    </citation>
    <scope>NUCLEOTIDE SEQUENCE</scope>
    <source>
        <tissue evidence="1">Shoot tissue taken approximately 20 cm above the soil surface</tissue>
    </source>
</reference>
<organism evidence="1">
    <name type="scientific">Arundo donax</name>
    <name type="common">Giant reed</name>
    <name type="synonym">Donax arundinaceus</name>
    <dbReference type="NCBI Taxonomy" id="35708"/>
    <lineage>
        <taxon>Eukaryota</taxon>
        <taxon>Viridiplantae</taxon>
        <taxon>Streptophyta</taxon>
        <taxon>Embryophyta</taxon>
        <taxon>Tracheophyta</taxon>
        <taxon>Spermatophyta</taxon>
        <taxon>Magnoliopsida</taxon>
        <taxon>Liliopsida</taxon>
        <taxon>Poales</taxon>
        <taxon>Poaceae</taxon>
        <taxon>PACMAD clade</taxon>
        <taxon>Arundinoideae</taxon>
        <taxon>Arundineae</taxon>
        <taxon>Arundo</taxon>
    </lineage>
</organism>
<dbReference type="AlphaFoldDB" id="A0A0A8Z8M3"/>
<name>A0A0A8Z8M3_ARUDO</name>
<dbReference type="EMBL" id="GBRH01266683">
    <property type="protein sequence ID" value="JAD31212.1"/>
    <property type="molecule type" value="Transcribed_RNA"/>
</dbReference>
<reference evidence="1" key="2">
    <citation type="journal article" date="2015" name="Data Brief">
        <title>Shoot transcriptome of the giant reed, Arundo donax.</title>
        <authorList>
            <person name="Barrero R.A."/>
            <person name="Guerrero F.D."/>
            <person name="Moolhuijzen P."/>
            <person name="Goolsby J.A."/>
            <person name="Tidwell J."/>
            <person name="Bellgard S.E."/>
            <person name="Bellgard M.I."/>
        </authorList>
    </citation>
    <scope>NUCLEOTIDE SEQUENCE</scope>
    <source>
        <tissue evidence="1">Shoot tissue taken approximately 20 cm above the soil surface</tissue>
    </source>
</reference>
<evidence type="ECO:0000313" key="1">
    <source>
        <dbReference type="EMBL" id="JAD31212.1"/>
    </source>
</evidence>
<accession>A0A0A8Z8M3</accession>
<protein>
    <submittedName>
        <fullName evidence="1">Uncharacterized protein</fullName>
    </submittedName>
</protein>